<feature type="disulfide bond" evidence="8">
    <location>
        <begin position="221"/>
        <end position="248"/>
    </location>
</feature>
<feature type="signal peptide" evidence="13">
    <location>
        <begin position="1"/>
        <end position="16"/>
    </location>
</feature>
<dbReference type="Gene3D" id="2.10.70.10">
    <property type="entry name" value="Complement Module, domain 1"/>
    <property type="match status" value="1"/>
</dbReference>
<dbReference type="PANTHER" id="PTHR24033:SF151">
    <property type="entry name" value="NOTCH 2"/>
    <property type="match status" value="1"/>
</dbReference>
<feature type="domain" description="EGF-like" evidence="15">
    <location>
        <begin position="1140"/>
        <end position="1176"/>
    </location>
</feature>
<dbReference type="SMART" id="SM00181">
    <property type="entry name" value="EGF"/>
    <property type="match status" value="15"/>
</dbReference>
<dbReference type="PROSITE" id="PS00010">
    <property type="entry name" value="ASX_HYDROXYL"/>
    <property type="match status" value="2"/>
</dbReference>
<dbReference type="SMART" id="SM01411">
    <property type="entry name" value="Ephrin_rec_like"/>
    <property type="match status" value="4"/>
</dbReference>
<evidence type="ECO:0000259" key="15">
    <source>
        <dbReference type="PROSITE" id="PS50026"/>
    </source>
</evidence>
<evidence type="ECO:0000256" key="8">
    <source>
        <dbReference type="PROSITE-ProRule" id="PRU00059"/>
    </source>
</evidence>
<feature type="domain" description="EGF-like" evidence="15">
    <location>
        <begin position="986"/>
        <end position="1025"/>
    </location>
</feature>
<dbReference type="SUPFAM" id="SSF57535">
    <property type="entry name" value="Complement control module/SCR domain"/>
    <property type="match status" value="2"/>
</dbReference>
<dbReference type="PROSITE" id="PS50825">
    <property type="entry name" value="HYR"/>
    <property type="match status" value="1"/>
</dbReference>
<dbReference type="SMART" id="SM00179">
    <property type="entry name" value="EGF_CA"/>
    <property type="match status" value="8"/>
</dbReference>
<dbReference type="InterPro" id="IPR003645">
    <property type="entry name" value="Fol_N"/>
</dbReference>
<sequence length="2506" mass="278884">MRVTLVVLTYILQALSDPYPYSWNIGDVNLTCELGYPGWKQAGTSCFFPFLNKNQTWYDGNQMCRNYVFSYSYGTKLQNWLIARSLLNSIPRNVYWTGLRGSENPNELQISWEFVETSIYNPIWAFDQPQHGESGEKCVALDLLSERSVGWRMFNCSELLPVLCETFACLESEFRCNDNSRCVPKSAVMDGVIDCGDGSDEKNKTAIAMRSSNLIMSNYGCRDITMTSPKGRIVSPNYPQNYDERTFCKWEIIAPHGQVVTLNVEEVQLTADDILIVEETDGKLSVVNISTPFSYVSRSNSLKVQFSSGVHGTAKGFSMYYYMKENSRTFCPLPVIQNGFVTSVVPLFSNSSYNIGTELFYGCNFGFVRTASVAICENGEWTPPPLCTIGRCADPDPYYRGVQLRNLTGNETWTALTSAFYIPPPLPGPINPFRICYSTSDSYVWNDFNFNFDKPVCPAYLVNNGFFNKQYYNDGEYGSIVCSKGYEIMSQPVCRGKDWTFYNATCTDINECNGRNHMCDPDAVCKNLPGGYTCVCPPGKILYTNQTNVDRRYLISGVSCIWSMCAYRDLIQGEGWVTVDQKDYYRHTESATFLCNVSDHLFVEFRARCSYGVWRVPKNPCLETCAKVFGSEDLISETGQAAIFDRAHVLCRNSSQIMIGSGEIICGRHGRWLSKPICRALHCPVLNEVIDESLQIYASDNIDRNLVGNTLHFKCIRGRLEGPSSITCNREGMFGAVWSAPPPICNTSFSANFPSSGVTYEEWTVSGPPNIWFHSSDWSRFNSSWVGFSSLLPESFLISPVIVPKSDSLKIIVHIQRLVGTVLIGTYSSSSLHTPRPKDFNVVATATKPGFIEVSLESFGKFLRICIQKTGTSTISSVKLLYMQCLATSVGGLSLNKSYTFSKPRQIPVKCGFGSNQAIVTAVCKPLTGWWIQEPNPCCPQCSLVQEDHPVACTHNDCANGRCFIENGVKKCDCFTGFHFSNGTCEPSSCEHFFCASTGRGKCIERNGSGQCRCGNGFNGSLFCERESEECSGCEAPYLCLPILSEEDDAVRHQCVCIGYSCECEEGWVGQDCSSQGTKSGNNQDNIVKRNYISRCGSPICEPVDHCANLTCVHGVCEPSEGGYSCRCSPGYEGEHCQKKVDKCSVWDPCQQGTCVDVSGGFWCDCSRGWLGTYCEIQIDLCNTCNPCLNGGRCRGEFPGIRLCECKDGYRGESCGGEIQYCVHSPCLNNGSCIELYSEGYKCSCQEGFTGTNCETINNLCDNWRCENDGTCVLKDHQPLCYCPVEYTGEHCEVHVSDPCEEYFCENGGTCIAVDGRASCLCPTNSTGEHCENVLCTENYCLNDGICSVINNTLYCKCKPYFTGSRCETKLSFCANVTCQHGGTCHERDGEAVCECEPNYSGKWCETHVDLCEGFECKNNGTCAEDDNRAVCICPSGYGGSHCEEEWIKCDEFPNPLQCFNGGTCVVTNHEQRCECSVDFFGTNCEIFGRSCAFITCNSGTCFNDTDFQGHCICPPEYTGEFCETKKTSSYNLFFNGFPSTQKVVSRDFQSTFLREFTLCGWVFYAPQSQVAGNVQLSPYLQLNTTAGAPILSLDNTGVTINNNFHISVPISVMAWHHICVRSPNYPYNERPTWTTFLDGVFAANASYEEISVSADIRCQLYLSPLETNRFRGEISLVQLYTSYLGDVEVAKMAFQCRDWMALQHPDLQLRWSDFTTIQRNNPGVMALYPGLCDVSDCLPGRPNCNTKDKIPPLVRSCPRDIRSVSSSRLVKVEWDTKNMFVDNVGVVSIKSNYRSGQTFTWGYYRVVYVASDAAGNLAFCSFSVVVSPVECEIPKADIQLQGNATFENVNSTDAIMKAQVDCIDKYYPRADPEFYVCDIMGQWDRSNFWPTNRTYSFPSCGMTTYPTQNINGTLEDYGNCTMIRQRLLDSLLNDLEPYCGNCTGQIFVNPNCHVQSPQRKSRSIRDQLFNFNFYVNINSTRDLLKNTISNSLEKEFPNSTLSINEDISCDAKYPHFSRNEEIGSCADCSAGHYWDEDHCVECPVDTYRGRSDPLEKCNKCPENTTTSGLIGQKNEDACHEICDTGEYYDEWLRKCLPCPLGTYQEKRGSVSCLPCAADTTTGFIGAKNATDCSFKCGAGQELDAEGRCVPCARGTYWVSTNQFAGCVECPLGLTTVSTASKDIGGCEVVNCPVGTHVNTNRPTPVAPSTPFSSLCVTCEIGTYQDQSNQTKCKPCTSQSNCDLVNGCSPLLADSCPTGETCEKTNAGVYSCSSVTIQPASTGNEWILWIIIPIVALVILLAVGLVLWFHRHALYTMMCCTKLSLKSMESTNYYRNSAVPVLPQRRDHENNEYRSYPPRNQTAQLTPVQPAQPTTTIQRHSSFRESMRARLREHHLPPPIITSRVELDLLEQQARRQSIIMGVIPTPSRNLGSQIAVGYSPESPGPSISAQITASKFTTQDEVDQHPPLYELPENASNSYSLHRAESSPYDESNAFEEDDDEDYFG</sequence>
<dbReference type="PROSITE" id="PS01187">
    <property type="entry name" value="EGF_CA"/>
    <property type="match status" value="1"/>
</dbReference>
<dbReference type="InterPro" id="IPR001304">
    <property type="entry name" value="C-type_lectin-like"/>
</dbReference>
<keyword evidence="10" id="KW-0768">Sushi</keyword>
<proteinExistence type="predicted"/>
<feature type="domain" description="HYR" evidence="17">
    <location>
        <begin position="1748"/>
        <end position="1829"/>
    </location>
</feature>
<dbReference type="CDD" id="cd00037">
    <property type="entry name" value="CLECT"/>
    <property type="match status" value="1"/>
</dbReference>
<dbReference type="PROSITE" id="PS01186">
    <property type="entry name" value="EGF_2"/>
    <property type="match status" value="6"/>
</dbReference>
<dbReference type="Pfam" id="PF00008">
    <property type="entry name" value="EGF"/>
    <property type="match status" value="1"/>
</dbReference>
<evidence type="ECO:0000256" key="9">
    <source>
        <dbReference type="PROSITE-ProRule" id="PRU00076"/>
    </source>
</evidence>
<feature type="domain" description="EGF-like" evidence="15">
    <location>
        <begin position="1103"/>
        <end position="1138"/>
    </location>
</feature>
<evidence type="ECO:0000259" key="14">
    <source>
        <dbReference type="PROSITE" id="PS01180"/>
    </source>
</evidence>
<feature type="domain" description="EGF-like" evidence="15">
    <location>
        <begin position="1333"/>
        <end position="1368"/>
    </location>
</feature>
<dbReference type="SUPFAM" id="SSF49854">
    <property type="entry name" value="Spermadhesin, CUB domain"/>
    <property type="match status" value="1"/>
</dbReference>
<feature type="domain" description="EGF-like" evidence="15">
    <location>
        <begin position="1178"/>
        <end position="1216"/>
    </location>
</feature>
<dbReference type="EMBL" id="JAVFWL010000001">
    <property type="protein sequence ID" value="KAK6725542.1"/>
    <property type="molecule type" value="Genomic_DNA"/>
</dbReference>
<keyword evidence="1 9" id="KW-0245">EGF-like domain</keyword>
<comment type="caution">
    <text evidence="19">The sequence shown here is derived from an EMBL/GenBank/DDBJ whole genome shotgun (WGS) entry which is preliminary data.</text>
</comment>
<keyword evidence="7" id="KW-0325">Glycoprotein</keyword>
<dbReference type="Gene3D" id="2.10.50.10">
    <property type="entry name" value="Tumor Necrosis Factor Receptor, subunit A, domain 2"/>
    <property type="match status" value="3"/>
</dbReference>
<evidence type="ECO:0000256" key="12">
    <source>
        <dbReference type="SAM" id="Phobius"/>
    </source>
</evidence>
<dbReference type="Pfam" id="PF07645">
    <property type="entry name" value="EGF_CA"/>
    <property type="match status" value="1"/>
</dbReference>
<dbReference type="InterPro" id="IPR001881">
    <property type="entry name" value="EGF-like_Ca-bd_dom"/>
</dbReference>
<evidence type="ECO:0000256" key="10">
    <source>
        <dbReference type="PROSITE-ProRule" id="PRU00302"/>
    </source>
</evidence>
<feature type="domain" description="EGF-like" evidence="15">
    <location>
        <begin position="1296"/>
        <end position="1332"/>
    </location>
</feature>
<keyword evidence="4" id="KW-0677">Repeat</keyword>
<name>A0ABR1BG81_NECAM</name>
<dbReference type="InterPro" id="IPR003410">
    <property type="entry name" value="HYR_dom"/>
</dbReference>
<feature type="disulfide bond" evidence="9">
    <location>
        <begin position="1434"/>
        <end position="1443"/>
    </location>
</feature>
<feature type="domain" description="EGF-like" evidence="15">
    <location>
        <begin position="1257"/>
        <end position="1293"/>
    </location>
</feature>
<dbReference type="Pfam" id="PF12661">
    <property type="entry name" value="hEGF"/>
    <property type="match status" value="2"/>
</dbReference>
<feature type="domain" description="Sushi" evidence="18">
    <location>
        <begin position="329"/>
        <end position="389"/>
    </location>
</feature>
<evidence type="ECO:0000256" key="1">
    <source>
        <dbReference type="ARBA" id="ARBA00022536"/>
    </source>
</evidence>
<evidence type="ECO:0000256" key="3">
    <source>
        <dbReference type="ARBA" id="ARBA00022729"/>
    </source>
</evidence>
<dbReference type="Gene3D" id="2.10.25.10">
    <property type="entry name" value="Laminin"/>
    <property type="match status" value="10"/>
</dbReference>
<dbReference type="CDD" id="cd00112">
    <property type="entry name" value="LDLa"/>
    <property type="match status" value="1"/>
</dbReference>
<evidence type="ECO:0000256" key="7">
    <source>
        <dbReference type="ARBA" id="ARBA00023180"/>
    </source>
</evidence>
<dbReference type="PROSITE" id="PS50041">
    <property type="entry name" value="C_TYPE_LECTIN_2"/>
    <property type="match status" value="1"/>
</dbReference>
<dbReference type="InterPro" id="IPR035976">
    <property type="entry name" value="Sushi/SCR/CCP_sf"/>
</dbReference>
<feature type="region of interest" description="Disordered" evidence="11">
    <location>
        <begin position="2459"/>
        <end position="2506"/>
    </location>
</feature>
<dbReference type="Pfam" id="PF07699">
    <property type="entry name" value="Ephrin_rec_like"/>
    <property type="match status" value="2"/>
</dbReference>
<keyword evidence="2 12" id="KW-0812">Transmembrane</keyword>
<dbReference type="InterPro" id="IPR009030">
    <property type="entry name" value="Growth_fac_rcpt_cys_sf"/>
</dbReference>
<dbReference type="SUPFAM" id="SSF57184">
    <property type="entry name" value="Growth factor receptor domain"/>
    <property type="match status" value="1"/>
</dbReference>
<evidence type="ECO:0008006" key="21">
    <source>
        <dbReference type="Google" id="ProtNLM"/>
    </source>
</evidence>
<feature type="domain" description="C-type lectin" evidence="16">
    <location>
        <begin position="42"/>
        <end position="165"/>
    </location>
</feature>
<dbReference type="InterPro" id="IPR051830">
    <property type="entry name" value="NOTCH_homolog"/>
</dbReference>
<keyword evidence="6 9" id="KW-1015">Disulfide bond</keyword>
<feature type="disulfide bond" evidence="9">
    <location>
        <begin position="1396"/>
        <end position="1405"/>
    </location>
</feature>
<evidence type="ECO:0000256" key="6">
    <source>
        <dbReference type="ARBA" id="ARBA00023157"/>
    </source>
</evidence>
<dbReference type="InterPro" id="IPR000152">
    <property type="entry name" value="EGF-type_Asp/Asn_hydroxyl_site"/>
</dbReference>
<gene>
    <name evidence="19" type="primary">Necator_chrI.g199</name>
    <name evidence="19" type="ORF">RB195_004078</name>
</gene>
<feature type="compositionally biased region" description="Acidic residues" evidence="11">
    <location>
        <begin position="2494"/>
        <end position="2506"/>
    </location>
</feature>
<feature type="domain" description="EGF-like" evidence="15">
    <location>
        <begin position="1488"/>
        <end position="1524"/>
    </location>
</feature>
<keyword evidence="5 12" id="KW-1133">Transmembrane helix</keyword>
<feature type="disulfide bond" evidence="9">
    <location>
        <begin position="995"/>
        <end position="1012"/>
    </location>
</feature>
<feature type="disulfide bond" evidence="9">
    <location>
        <begin position="1206"/>
        <end position="1215"/>
    </location>
</feature>
<feature type="region of interest" description="Disordered" evidence="11">
    <location>
        <begin position="2355"/>
        <end position="2379"/>
    </location>
</feature>
<dbReference type="Gene3D" id="2.60.120.290">
    <property type="entry name" value="Spermadhesin, CUB domain"/>
    <property type="match status" value="1"/>
</dbReference>
<keyword evidence="3 13" id="KW-0732">Signal</keyword>
<dbReference type="CDD" id="cd00054">
    <property type="entry name" value="EGF_CA"/>
    <property type="match status" value="6"/>
</dbReference>
<evidence type="ECO:0000259" key="17">
    <source>
        <dbReference type="PROSITE" id="PS50825"/>
    </source>
</evidence>
<evidence type="ECO:0000256" key="2">
    <source>
        <dbReference type="ARBA" id="ARBA00022692"/>
    </source>
</evidence>
<dbReference type="PROSITE" id="PS50026">
    <property type="entry name" value="EGF_3"/>
    <property type="match status" value="13"/>
</dbReference>
<dbReference type="InterPro" id="IPR035914">
    <property type="entry name" value="Sperma_CUB_dom_sf"/>
</dbReference>
<feature type="domain" description="EGF-like" evidence="15">
    <location>
        <begin position="508"/>
        <end position="546"/>
    </location>
</feature>
<feature type="disulfide bond" evidence="9">
    <location>
        <begin position="1283"/>
        <end position="1292"/>
    </location>
</feature>
<dbReference type="CDD" id="cd00033">
    <property type="entry name" value="CCP"/>
    <property type="match status" value="2"/>
</dbReference>
<feature type="chain" id="PRO_5045439224" description="EGF-like domain protein" evidence="13">
    <location>
        <begin position="17"/>
        <end position="2506"/>
    </location>
</feature>
<dbReference type="InterPro" id="IPR000436">
    <property type="entry name" value="Sushi_SCR_CCP_dom"/>
</dbReference>
<feature type="disulfide bond" evidence="9">
    <location>
        <begin position="1245"/>
        <end position="1254"/>
    </location>
</feature>
<dbReference type="PROSITE" id="PS50068">
    <property type="entry name" value="LDLRA_2"/>
    <property type="match status" value="1"/>
</dbReference>
<feature type="disulfide bond" evidence="9">
    <location>
        <begin position="1128"/>
        <end position="1137"/>
    </location>
</feature>
<feature type="domain" description="EGF-like" evidence="15">
    <location>
        <begin position="1408"/>
        <end position="1444"/>
    </location>
</feature>
<feature type="disulfide bond" evidence="9">
    <location>
        <begin position="1476"/>
        <end position="1485"/>
    </location>
</feature>
<feature type="domain" description="Sushi" evidence="18">
    <location>
        <begin position="681"/>
        <end position="747"/>
    </location>
</feature>
<dbReference type="Pfam" id="PF02494">
    <property type="entry name" value="HYR"/>
    <property type="match status" value="1"/>
</dbReference>
<dbReference type="SMART" id="SM00274">
    <property type="entry name" value="FOLN"/>
    <property type="match status" value="4"/>
</dbReference>
<dbReference type="Pfam" id="PF00057">
    <property type="entry name" value="Ldl_recept_a"/>
    <property type="match status" value="1"/>
</dbReference>
<evidence type="ECO:0000256" key="11">
    <source>
        <dbReference type="SAM" id="MobiDB-lite"/>
    </source>
</evidence>
<feature type="disulfide bond" evidence="9">
    <location>
        <begin position="1492"/>
        <end position="1502"/>
    </location>
</feature>
<feature type="disulfide bond" evidence="9">
    <location>
        <begin position="1322"/>
        <end position="1331"/>
    </location>
</feature>
<keyword evidence="12" id="KW-0472">Membrane</keyword>
<feature type="domain" description="EGF-like" evidence="15">
    <location>
        <begin position="1446"/>
        <end position="1486"/>
    </location>
</feature>
<accession>A0ABR1BG81</accession>
<feature type="domain" description="CUB" evidence="14">
    <location>
        <begin position="221"/>
        <end position="324"/>
    </location>
</feature>
<evidence type="ECO:0000256" key="13">
    <source>
        <dbReference type="SAM" id="SignalP"/>
    </source>
</evidence>
<evidence type="ECO:0000313" key="20">
    <source>
        <dbReference type="Proteomes" id="UP001303046"/>
    </source>
</evidence>
<dbReference type="PANTHER" id="PTHR24033">
    <property type="entry name" value="EGF-LIKE DOMAIN-CONTAINING PROTEIN"/>
    <property type="match status" value="1"/>
</dbReference>
<evidence type="ECO:0000256" key="4">
    <source>
        <dbReference type="ARBA" id="ARBA00022737"/>
    </source>
</evidence>
<dbReference type="PROSITE" id="PS00022">
    <property type="entry name" value="EGF_1"/>
    <property type="match status" value="11"/>
</dbReference>
<comment type="caution">
    <text evidence="9">Lacks conserved residue(s) required for the propagation of feature annotation.</text>
</comment>
<dbReference type="SMART" id="SM00192">
    <property type="entry name" value="LDLa"/>
    <property type="match status" value="1"/>
</dbReference>
<dbReference type="PROSITE" id="PS50923">
    <property type="entry name" value="SUSHI"/>
    <property type="match status" value="2"/>
</dbReference>
<dbReference type="InterPro" id="IPR016187">
    <property type="entry name" value="CTDL_fold"/>
</dbReference>
<feature type="disulfide bond" evidence="9">
    <location>
        <begin position="1107"/>
        <end position="1117"/>
    </location>
</feature>
<dbReference type="Proteomes" id="UP001303046">
    <property type="component" value="Unassembled WGS sequence"/>
</dbReference>
<dbReference type="SUPFAM" id="SSF56436">
    <property type="entry name" value="C-type lectin-like"/>
    <property type="match status" value="1"/>
</dbReference>
<dbReference type="Pfam" id="PF00431">
    <property type="entry name" value="CUB"/>
    <property type="match status" value="1"/>
</dbReference>
<feature type="disulfide bond" evidence="9">
    <location>
        <begin position="1514"/>
        <end position="1523"/>
    </location>
</feature>
<dbReference type="InterPro" id="IPR000859">
    <property type="entry name" value="CUB_dom"/>
</dbReference>
<dbReference type="SMART" id="SM00032">
    <property type="entry name" value="CCP"/>
    <property type="match status" value="5"/>
</dbReference>
<dbReference type="PROSITE" id="PS01180">
    <property type="entry name" value="CUB"/>
    <property type="match status" value="1"/>
</dbReference>
<feature type="transmembrane region" description="Helical" evidence="12">
    <location>
        <begin position="2286"/>
        <end position="2309"/>
    </location>
</feature>
<dbReference type="CDD" id="cd00041">
    <property type="entry name" value="CUB"/>
    <property type="match status" value="1"/>
</dbReference>
<dbReference type="InterPro" id="IPR036055">
    <property type="entry name" value="LDL_receptor-like_sf"/>
</dbReference>
<dbReference type="SMART" id="SM00042">
    <property type="entry name" value="CUB"/>
    <property type="match status" value="1"/>
</dbReference>
<feature type="domain" description="EGF-like" evidence="15">
    <location>
        <begin position="1218"/>
        <end position="1255"/>
    </location>
</feature>
<evidence type="ECO:0000259" key="18">
    <source>
        <dbReference type="PROSITE" id="PS50923"/>
    </source>
</evidence>
<dbReference type="SMART" id="SM00034">
    <property type="entry name" value="CLECT"/>
    <property type="match status" value="1"/>
</dbReference>
<organism evidence="19 20">
    <name type="scientific">Necator americanus</name>
    <name type="common">Human hookworm</name>
    <dbReference type="NCBI Taxonomy" id="51031"/>
    <lineage>
        <taxon>Eukaryota</taxon>
        <taxon>Metazoa</taxon>
        <taxon>Ecdysozoa</taxon>
        <taxon>Nematoda</taxon>
        <taxon>Chromadorea</taxon>
        <taxon>Rhabditida</taxon>
        <taxon>Rhabditina</taxon>
        <taxon>Rhabditomorpha</taxon>
        <taxon>Strongyloidea</taxon>
        <taxon>Ancylostomatidae</taxon>
        <taxon>Bunostominae</taxon>
        <taxon>Necator</taxon>
    </lineage>
</organism>
<feature type="disulfide bond" evidence="9">
    <location>
        <begin position="1166"/>
        <end position="1175"/>
    </location>
</feature>
<evidence type="ECO:0000259" key="16">
    <source>
        <dbReference type="PROSITE" id="PS50041"/>
    </source>
</evidence>
<reference evidence="19 20" key="1">
    <citation type="submission" date="2023-08" db="EMBL/GenBank/DDBJ databases">
        <title>A Necator americanus chromosomal reference genome.</title>
        <authorList>
            <person name="Ilik V."/>
            <person name="Petrzelkova K.J."/>
            <person name="Pardy F."/>
            <person name="Fuh T."/>
            <person name="Niatou-Singa F.S."/>
            <person name="Gouil Q."/>
            <person name="Baker L."/>
            <person name="Ritchie M.E."/>
            <person name="Jex A.R."/>
            <person name="Gazzola D."/>
            <person name="Li H."/>
            <person name="Toshio Fujiwara R."/>
            <person name="Zhan B."/>
            <person name="Aroian R.V."/>
            <person name="Pafco B."/>
            <person name="Schwarz E.M."/>
        </authorList>
    </citation>
    <scope>NUCLEOTIDE SEQUENCE [LARGE SCALE GENOMIC DNA]</scope>
    <source>
        <strain evidence="19 20">Aroian</strain>
        <tissue evidence="19">Whole animal</tissue>
    </source>
</reference>
<dbReference type="SUPFAM" id="SSF57424">
    <property type="entry name" value="LDL receptor-like module"/>
    <property type="match status" value="1"/>
</dbReference>
<feature type="disulfide bond" evidence="9">
    <location>
        <begin position="1358"/>
        <end position="1367"/>
    </location>
</feature>
<dbReference type="InterPro" id="IPR000742">
    <property type="entry name" value="EGF"/>
</dbReference>
<evidence type="ECO:0000256" key="5">
    <source>
        <dbReference type="ARBA" id="ARBA00022989"/>
    </source>
</evidence>
<keyword evidence="20" id="KW-1185">Reference proteome</keyword>
<dbReference type="InterPro" id="IPR011641">
    <property type="entry name" value="Tyr-kin_ephrin_A/B_rcpt-like"/>
</dbReference>
<protein>
    <recommendedName>
        <fullName evidence="21">EGF-like domain protein</fullName>
    </recommendedName>
</protein>
<dbReference type="Gene3D" id="4.10.400.10">
    <property type="entry name" value="Low-density Lipoprotein Receptor"/>
    <property type="match status" value="1"/>
</dbReference>
<dbReference type="InterPro" id="IPR002172">
    <property type="entry name" value="LDrepeatLR_classA_rpt"/>
</dbReference>
<dbReference type="SUPFAM" id="SSF49899">
    <property type="entry name" value="Concanavalin A-like lectins/glucanases"/>
    <property type="match status" value="1"/>
</dbReference>
<feature type="domain" description="EGF-like" evidence="15">
    <location>
        <begin position="1370"/>
        <end position="1406"/>
    </location>
</feature>
<feature type="compositionally biased region" description="Polar residues" evidence="11">
    <location>
        <begin position="2358"/>
        <end position="2379"/>
    </location>
</feature>
<dbReference type="SUPFAM" id="SSF57196">
    <property type="entry name" value="EGF/Laminin"/>
    <property type="match status" value="10"/>
</dbReference>
<evidence type="ECO:0000313" key="19">
    <source>
        <dbReference type="EMBL" id="KAK6725542.1"/>
    </source>
</evidence>
<dbReference type="Gene3D" id="2.60.120.200">
    <property type="match status" value="1"/>
</dbReference>
<dbReference type="InterPro" id="IPR018097">
    <property type="entry name" value="EGF_Ca-bd_CS"/>
</dbReference>
<dbReference type="InterPro" id="IPR013320">
    <property type="entry name" value="ConA-like_dom_sf"/>
</dbReference>
<dbReference type="InterPro" id="IPR049883">
    <property type="entry name" value="NOTCH1_EGF-like"/>
</dbReference>
<dbReference type="InterPro" id="IPR013032">
    <property type="entry name" value="EGF-like_CS"/>
</dbReference>